<accession>A0A7J6GEZ1</accession>
<sequence length="209" mass="23284">MTFHPFSKLSVPHLRASEDKSRDWNFLWNDAVFNYIKCAYNSQTGPQTMPGDNYAQFLVSVLVYQALDYGRKLNSCACFHEWGIWIVRCIYGKPTSHDPSLILFIIFIFTTQQRLGRLWISSQHVDPLVVSDCATPCHVDFSAAKGFADRVCRNDVVVGAVLEKYFAEQRGLAVAASTAVLGVLVAVEGVVSDLAEVAAAEEELPEFEV</sequence>
<comment type="caution">
    <text evidence="1">The sequence shown here is derived from an EMBL/GenBank/DDBJ whole genome shotgun (WGS) entry which is preliminary data.</text>
</comment>
<name>A0A7J6GEZ1_CANSA</name>
<dbReference type="AlphaFoldDB" id="A0A7J6GEZ1"/>
<reference evidence="1 2" key="1">
    <citation type="journal article" date="2020" name="bioRxiv">
        <title>Sequence and annotation of 42 cannabis genomes reveals extensive copy number variation in cannabinoid synthesis and pathogen resistance genes.</title>
        <authorList>
            <person name="Mckernan K.J."/>
            <person name="Helbert Y."/>
            <person name="Kane L.T."/>
            <person name="Ebling H."/>
            <person name="Zhang L."/>
            <person name="Liu B."/>
            <person name="Eaton Z."/>
            <person name="Mclaughlin S."/>
            <person name="Kingan S."/>
            <person name="Baybayan P."/>
            <person name="Concepcion G."/>
            <person name="Jordan M."/>
            <person name="Riva A."/>
            <person name="Barbazuk W."/>
            <person name="Harkins T."/>
        </authorList>
    </citation>
    <scope>NUCLEOTIDE SEQUENCE [LARGE SCALE GENOMIC DNA]</scope>
    <source>
        <strain evidence="2">cv. Jamaican Lion 4</strain>
        <tissue evidence="1">Leaf</tissue>
    </source>
</reference>
<gene>
    <name evidence="1" type="ORF">F8388_021153</name>
</gene>
<proteinExistence type="predicted"/>
<organism evidence="1 2">
    <name type="scientific">Cannabis sativa</name>
    <name type="common">Hemp</name>
    <name type="synonym">Marijuana</name>
    <dbReference type="NCBI Taxonomy" id="3483"/>
    <lineage>
        <taxon>Eukaryota</taxon>
        <taxon>Viridiplantae</taxon>
        <taxon>Streptophyta</taxon>
        <taxon>Embryophyta</taxon>
        <taxon>Tracheophyta</taxon>
        <taxon>Spermatophyta</taxon>
        <taxon>Magnoliopsida</taxon>
        <taxon>eudicotyledons</taxon>
        <taxon>Gunneridae</taxon>
        <taxon>Pentapetalae</taxon>
        <taxon>rosids</taxon>
        <taxon>fabids</taxon>
        <taxon>Rosales</taxon>
        <taxon>Cannabaceae</taxon>
        <taxon>Cannabis</taxon>
    </lineage>
</organism>
<protein>
    <submittedName>
        <fullName evidence="1">Uncharacterized protein</fullName>
    </submittedName>
</protein>
<dbReference type="Proteomes" id="UP000525078">
    <property type="component" value="Unassembled WGS sequence"/>
</dbReference>
<dbReference type="EMBL" id="JAATIP010000060">
    <property type="protein sequence ID" value="KAF4381525.1"/>
    <property type="molecule type" value="Genomic_DNA"/>
</dbReference>
<evidence type="ECO:0000313" key="2">
    <source>
        <dbReference type="Proteomes" id="UP000525078"/>
    </source>
</evidence>
<evidence type="ECO:0000313" key="1">
    <source>
        <dbReference type="EMBL" id="KAF4381525.1"/>
    </source>
</evidence>